<dbReference type="EMBL" id="DVFK01000022">
    <property type="protein sequence ID" value="HIQ67205.1"/>
    <property type="molecule type" value="Genomic_DNA"/>
</dbReference>
<dbReference type="GO" id="GO:0003677">
    <property type="term" value="F:DNA binding"/>
    <property type="evidence" value="ECO:0007669"/>
    <property type="project" value="UniProtKB-KW"/>
</dbReference>
<dbReference type="InterPro" id="IPR007627">
    <property type="entry name" value="RNA_pol_sigma70_r2"/>
</dbReference>
<reference evidence="9" key="1">
    <citation type="submission" date="2020-10" db="EMBL/GenBank/DDBJ databases">
        <authorList>
            <person name="Gilroy R."/>
        </authorList>
    </citation>
    <scope>NUCLEOTIDE SEQUENCE</scope>
    <source>
        <strain evidence="9">13361</strain>
    </source>
</reference>
<organism evidence="9 10">
    <name type="scientific">Candidatus Faecousia excrementigallinarum</name>
    <dbReference type="NCBI Taxonomy" id="2840806"/>
    <lineage>
        <taxon>Bacteria</taxon>
        <taxon>Bacillati</taxon>
        <taxon>Bacillota</taxon>
        <taxon>Clostridia</taxon>
        <taxon>Eubacteriales</taxon>
        <taxon>Oscillospiraceae</taxon>
        <taxon>Faecousia</taxon>
    </lineage>
</organism>
<dbReference type="InterPro" id="IPR014284">
    <property type="entry name" value="RNA_pol_sigma-70_dom"/>
</dbReference>
<dbReference type="GO" id="GO:0006352">
    <property type="term" value="P:DNA-templated transcription initiation"/>
    <property type="evidence" value="ECO:0007669"/>
    <property type="project" value="InterPro"/>
</dbReference>
<dbReference type="CDD" id="cd06171">
    <property type="entry name" value="Sigma70_r4"/>
    <property type="match status" value="1"/>
</dbReference>
<evidence type="ECO:0000259" key="7">
    <source>
        <dbReference type="PROSITE" id="PS00715"/>
    </source>
</evidence>
<dbReference type="Gene3D" id="1.10.601.10">
    <property type="entry name" value="RNA Polymerase Primary Sigma Factor"/>
    <property type="match status" value="1"/>
</dbReference>
<protein>
    <recommendedName>
        <fullName evidence="6">RNA polymerase sigma factor</fullName>
    </recommendedName>
</protein>
<dbReference type="InterPro" id="IPR013324">
    <property type="entry name" value="RNA_pol_sigma_r3/r4-like"/>
</dbReference>
<reference evidence="9" key="2">
    <citation type="journal article" date="2021" name="PeerJ">
        <title>Extensive microbial diversity within the chicken gut microbiome revealed by metagenomics and culture.</title>
        <authorList>
            <person name="Gilroy R."/>
            <person name="Ravi A."/>
            <person name="Getino M."/>
            <person name="Pursley I."/>
            <person name="Horton D.L."/>
            <person name="Alikhan N.F."/>
            <person name="Baker D."/>
            <person name="Gharbi K."/>
            <person name="Hall N."/>
            <person name="Watson M."/>
            <person name="Adriaenssens E.M."/>
            <person name="Foster-Nyarko E."/>
            <person name="Jarju S."/>
            <person name="Secka A."/>
            <person name="Antonio M."/>
            <person name="Oren A."/>
            <person name="Chaudhuri R.R."/>
            <person name="La Ragione R."/>
            <person name="Hildebrand F."/>
            <person name="Pallen M.J."/>
        </authorList>
    </citation>
    <scope>NUCLEOTIDE SEQUENCE</scope>
    <source>
        <strain evidence="9">13361</strain>
    </source>
</reference>
<proteinExistence type="inferred from homology"/>
<dbReference type="PROSITE" id="PS00716">
    <property type="entry name" value="SIGMA70_2"/>
    <property type="match status" value="1"/>
</dbReference>
<dbReference type="NCBIfam" id="TIGR02937">
    <property type="entry name" value="sigma70-ECF"/>
    <property type="match status" value="1"/>
</dbReference>
<dbReference type="SUPFAM" id="SSF88659">
    <property type="entry name" value="Sigma3 and sigma4 domains of RNA polymerase sigma factors"/>
    <property type="match status" value="2"/>
</dbReference>
<comment type="similarity">
    <text evidence="1 6">Belongs to the sigma-70 factor family.</text>
</comment>
<dbReference type="InterPro" id="IPR007630">
    <property type="entry name" value="RNA_pol_sigma70_r4"/>
</dbReference>
<keyword evidence="5 6" id="KW-0804">Transcription</keyword>
<dbReference type="InterPro" id="IPR000943">
    <property type="entry name" value="RNA_pol_sigma70"/>
</dbReference>
<dbReference type="Pfam" id="PF04545">
    <property type="entry name" value="Sigma70_r4"/>
    <property type="match status" value="1"/>
</dbReference>
<dbReference type="PIRSF" id="PIRSF000770">
    <property type="entry name" value="RNA_pol_sigma-SigE/K"/>
    <property type="match status" value="1"/>
</dbReference>
<dbReference type="SUPFAM" id="SSF88946">
    <property type="entry name" value="Sigma2 domain of RNA polymerase sigma factors"/>
    <property type="match status" value="1"/>
</dbReference>
<dbReference type="AlphaFoldDB" id="A0A9D1CLC6"/>
<accession>A0A9D1CLC6</accession>
<feature type="domain" description="RNA polymerase sigma-70" evidence="7">
    <location>
        <begin position="72"/>
        <end position="85"/>
    </location>
</feature>
<evidence type="ECO:0000313" key="9">
    <source>
        <dbReference type="EMBL" id="HIQ67205.1"/>
    </source>
</evidence>
<evidence type="ECO:0000313" key="10">
    <source>
        <dbReference type="Proteomes" id="UP000886796"/>
    </source>
</evidence>
<dbReference type="PANTHER" id="PTHR30603">
    <property type="entry name" value="RNA POLYMERASE SIGMA FACTOR RPO"/>
    <property type="match status" value="1"/>
</dbReference>
<dbReference type="PANTHER" id="PTHR30603:SF60">
    <property type="entry name" value="RNA POLYMERASE SIGMA FACTOR RPOD"/>
    <property type="match status" value="1"/>
</dbReference>
<dbReference type="Pfam" id="PF04542">
    <property type="entry name" value="Sigma70_r2"/>
    <property type="match status" value="1"/>
</dbReference>
<evidence type="ECO:0000256" key="3">
    <source>
        <dbReference type="ARBA" id="ARBA00023082"/>
    </source>
</evidence>
<dbReference type="InterPro" id="IPR036388">
    <property type="entry name" value="WH-like_DNA-bd_sf"/>
</dbReference>
<name>A0A9D1CLC6_9FIRM</name>
<evidence type="ECO:0000256" key="5">
    <source>
        <dbReference type="ARBA" id="ARBA00023163"/>
    </source>
</evidence>
<keyword evidence="3 6" id="KW-0731">Sigma factor</keyword>
<evidence type="ECO:0000256" key="2">
    <source>
        <dbReference type="ARBA" id="ARBA00023015"/>
    </source>
</evidence>
<dbReference type="InterPro" id="IPR013325">
    <property type="entry name" value="RNA_pol_sigma_r2"/>
</dbReference>
<dbReference type="InterPro" id="IPR007624">
    <property type="entry name" value="RNA_pol_sigma70_r3"/>
</dbReference>
<comment type="caution">
    <text evidence="9">The sequence shown here is derived from an EMBL/GenBank/DDBJ whole genome shotgun (WGS) entry which is preliminary data.</text>
</comment>
<dbReference type="InterPro" id="IPR009042">
    <property type="entry name" value="RNA_pol_sigma70_r1_2"/>
</dbReference>
<evidence type="ECO:0000259" key="8">
    <source>
        <dbReference type="PROSITE" id="PS00716"/>
    </source>
</evidence>
<sequence>MEKKPPVWEEDTGEFLQQIRNFPLLTPEEERELAKKCAQGDKDAIVKMVNSNLRLVVSIAKEYAGRGVPLLDLIQEGSIGLLVAAKKFDYTLDYRFSTYATKWIRQRISRYLINQAGVIRVPTHTAERMRKLIQGQTALRQSLEREPTAEELAKYCGLPEGKVQELLDLMPQVCSLDSPTGEGEDSTLGLLLEDLQAPQPQEELVRRELKQNMDALLSQLEPRQQQVLRLHFGMEDGVCHTLEQIGKQLGVSKERVRQIERQALNKLQKLGTGFGLEDFLE</sequence>
<feature type="domain" description="RNA polymerase sigma-70" evidence="8">
    <location>
        <begin position="241"/>
        <end position="267"/>
    </location>
</feature>
<evidence type="ECO:0000256" key="4">
    <source>
        <dbReference type="ARBA" id="ARBA00023125"/>
    </source>
</evidence>
<dbReference type="Proteomes" id="UP000886796">
    <property type="component" value="Unassembled WGS sequence"/>
</dbReference>
<dbReference type="Gene3D" id="1.10.10.10">
    <property type="entry name" value="Winged helix-like DNA-binding domain superfamily/Winged helix DNA-binding domain"/>
    <property type="match status" value="2"/>
</dbReference>
<keyword evidence="2 6" id="KW-0805">Transcription regulation</keyword>
<evidence type="ECO:0000256" key="6">
    <source>
        <dbReference type="RuleBase" id="RU362124"/>
    </source>
</evidence>
<dbReference type="GO" id="GO:0016987">
    <property type="term" value="F:sigma factor activity"/>
    <property type="evidence" value="ECO:0007669"/>
    <property type="project" value="UniProtKB-KW"/>
</dbReference>
<dbReference type="InterPro" id="IPR050239">
    <property type="entry name" value="Sigma-70_RNA_pol_init_factors"/>
</dbReference>
<comment type="function">
    <text evidence="6">Sigma factors are initiation factors that promote the attachment of RNA polymerase to specific initiation sites and are then released.</text>
</comment>
<dbReference type="Pfam" id="PF04539">
    <property type="entry name" value="Sigma70_r3"/>
    <property type="match status" value="1"/>
</dbReference>
<keyword evidence="4 6" id="KW-0238">DNA-binding</keyword>
<gene>
    <name evidence="9" type="ORF">IAB74_01675</name>
</gene>
<dbReference type="PRINTS" id="PR00046">
    <property type="entry name" value="SIGMA70FCT"/>
</dbReference>
<dbReference type="Pfam" id="PF00140">
    <property type="entry name" value="Sigma70_r1_2"/>
    <property type="match status" value="1"/>
</dbReference>
<evidence type="ECO:0000256" key="1">
    <source>
        <dbReference type="ARBA" id="ARBA00007788"/>
    </source>
</evidence>
<dbReference type="PROSITE" id="PS00715">
    <property type="entry name" value="SIGMA70_1"/>
    <property type="match status" value="1"/>
</dbReference>